<evidence type="ECO:0000313" key="8">
    <source>
        <dbReference type="Proteomes" id="UP001187531"/>
    </source>
</evidence>
<evidence type="ECO:0000256" key="4">
    <source>
        <dbReference type="ARBA" id="ARBA00024953"/>
    </source>
</evidence>
<dbReference type="InterPro" id="IPR001353">
    <property type="entry name" value="Proteasome_sua/b"/>
</dbReference>
<keyword evidence="8" id="KW-1185">Reference proteome</keyword>
<dbReference type="GO" id="GO:0043161">
    <property type="term" value="P:proteasome-mediated ubiquitin-dependent protein catabolic process"/>
    <property type="evidence" value="ECO:0007669"/>
    <property type="project" value="InterPro"/>
</dbReference>
<dbReference type="InterPro" id="IPR023333">
    <property type="entry name" value="Proteasome_suB-type"/>
</dbReference>
<dbReference type="FunFam" id="3.60.20.10:FF:000003">
    <property type="entry name" value="Proteasome subunit beta type-3"/>
    <property type="match status" value="1"/>
</dbReference>
<dbReference type="AlphaFoldDB" id="A0AA88LL83"/>
<keyword evidence="3 6" id="KW-0539">Nucleus</keyword>
<dbReference type="GO" id="GO:0019774">
    <property type="term" value="C:proteasome core complex, beta-subunit complex"/>
    <property type="evidence" value="ECO:0007669"/>
    <property type="project" value="InterPro"/>
</dbReference>
<comment type="subunit">
    <text evidence="6">Component of the proteasome complex.</text>
</comment>
<evidence type="ECO:0000313" key="7">
    <source>
        <dbReference type="EMBL" id="KAK2726225.1"/>
    </source>
</evidence>
<comment type="similarity">
    <text evidence="6">Belongs to the peptidase T1B family.</text>
</comment>
<protein>
    <recommendedName>
        <fullName evidence="6">Proteasome subunit beta</fullName>
    </recommendedName>
</protein>
<dbReference type="Gene3D" id="3.60.20.10">
    <property type="entry name" value="Glutamine Phosphoribosylpyrophosphate, subunit 1, domain 1"/>
    <property type="match status" value="1"/>
</dbReference>
<dbReference type="InterPro" id="IPR029055">
    <property type="entry name" value="Ntn_hydrolases_N"/>
</dbReference>
<dbReference type="PANTHER" id="PTHR32194:SF10">
    <property type="entry name" value="PROTEASOME SUBUNIT BETA TYPE-3"/>
    <property type="match status" value="1"/>
</dbReference>
<dbReference type="PROSITE" id="PS00854">
    <property type="entry name" value="PROTEASOME_BETA_1"/>
    <property type="match status" value="1"/>
</dbReference>
<accession>A0AA88LL83</accession>
<comment type="subunit">
    <text evidence="5">The 26S proteasome consists of a 20S proteasome core and two 19S regulatory subunits. The 20S proteasome core is composed of 28 subunits that are arranged in four stacked rings, resulting in a barrel-shaped structure. The two end rings are each formed by seven alpha subunits, and the two central rings are each formed by seven beta subunits. The catalytic chamber with the active sites is on the inside of the barrel.</text>
</comment>
<dbReference type="SUPFAM" id="SSF56235">
    <property type="entry name" value="N-terminal nucleophile aminohydrolases (Ntn hydrolases)"/>
    <property type="match status" value="1"/>
</dbReference>
<evidence type="ECO:0000256" key="3">
    <source>
        <dbReference type="ARBA" id="ARBA00023242"/>
    </source>
</evidence>
<comment type="function">
    <text evidence="6">Component of the proteasome, a multicatalytic proteinase complex which is characterized by its ability to cleave peptides with Arg, Phe, Tyr, Leu, and Glu adjacent to the leaving group at neutral or slightly basic pH. The proteasome has an ATP-dependent proteolytic activity.</text>
</comment>
<evidence type="ECO:0000256" key="5">
    <source>
        <dbReference type="ARBA" id="ARBA00026071"/>
    </source>
</evidence>
<comment type="function">
    <text evidence="4">Non-catalytic component of the proteasome, a multicatalytic proteinase complex which is characterized by its ability to cleave peptides with Arg, Phe, Tyr, Leu, and Glu adjacent to the leaving group at neutral or slightly basic pH. The proteasome has an ATP-dependent proteolytic activity.</text>
</comment>
<dbReference type="PANTHER" id="PTHR32194">
    <property type="entry name" value="METALLOPROTEASE TLDD"/>
    <property type="match status" value="1"/>
</dbReference>
<keyword evidence="2 6" id="KW-0647">Proteasome</keyword>
<evidence type="ECO:0000256" key="2">
    <source>
        <dbReference type="ARBA" id="ARBA00022942"/>
    </source>
</evidence>
<comment type="caution">
    <text evidence="7">The sequence shown here is derived from an EMBL/GenBank/DDBJ whole genome shotgun (WGS) entry which is preliminary data.</text>
</comment>
<sequence length="205" mass="23075">MSIMEYNGGSVVAMTGKECVAIASDLRFGQRISTIACNFTKVFEMGEKLYVGLPGLTTDTLTVHDKLKFRQNLYELRENRKMKPQTFTNMLANFLYEKRFGPYFINPVIAGLDPKTNVPYVANMDLIGCITEPRDFVVAGTAEEQLFGMCETVWEPDMSAEQLFEAISQAMMNACDRDAGSGWGIVVHVIEKDKVTKRLLKSRMD</sequence>
<dbReference type="EMBL" id="JAVRJZ010000002">
    <property type="protein sequence ID" value="KAK2726225.1"/>
    <property type="molecule type" value="Genomic_DNA"/>
</dbReference>
<dbReference type="PROSITE" id="PS51476">
    <property type="entry name" value="PROTEASOME_BETA_2"/>
    <property type="match status" value="1"/>
</dbReference>
<organism evidence="7 8">
    <name type="scientific">Artemia franciscana</name>
    <name type="common">Brine shrimp</name>
    <name type="synonym">Artemia sanfranciscana</name>
    <dbReference type="NCBI Taxonomy" id="6661"/>
    <lineage>
        <taxon>Eukaryota</taxon>
        <taxon>Metazoa</taxon>
        <taxon>Ecdysozoa</taxon>
        <taxon>Arthropoda</taxon>
        <taxon>Crustacea</taxon>
        <taxon>Branchiopoda</taxon>
        <taxon>Anostraca</taxon>
        <taxon>Artemiidae</taxon>
        <taxon>Artemia</taxon>
    </lineage>
</organism>
<evidence type="ECO:0000256" key="1">
    <source>
        <dbReference type="ARBA" id="ARBA00022490"/>
    </source>
</evidence>
<proteinExistence type="inferred from homology"/>
<dbReference type="GO" id="GO:0005634">
    <property type="term" value="C:nucleus"/>
    <property type="evidence" value="ECO:0007669"/>
    <property type="project" value="UniProtKB-SubCell"/>
</dbReference>
<comment type="subcellular location">
    <subcellularLocation>
        <location evidence="6">Cytoplasm</location>
    </subcellularLocation>
    <subcellularLocation>
        <location evidence="6">Nucleus</location>
    </subcellularLocation>
</comment>
<name>A0AA88LL83_ARTSF</name>
<dbReference type="CDD" id="cd03759">
    <property type="entry name" value="proteasome_beta_type_3"/>
    <property type="match status" value="1"/>
</dbReference>
<gene>
    <name evidence="7" type="ORF">QYM36_000618</name>
</gene>
<dbReference type="Proteomes" id="UP001187531">
    <property type="component" value="Unassembled WGS sequence"/>
</dbReference>
<keyword evidence="1 6" id="KW-0963">Cytoplasm</keyword>
<reference evidence="7" key="1">
    <citation type="submission" date="2023-07" db="EMBL/GenBank/DDBJ databases">
        <title>Chromosome-level genome assembly of Artemia franciscana.</title>
        <authorList>
            <person name="Jo E."/>
        </authorList>
    </citation>
    <scope>NUCLEOTIDE SEQUENCE</scope>
    <source>
        <tissue evidence="7">Whole body</tissue>
    </source>
</reference>
<dbReference type="GO" id="GO:0005737">
    <property type="term" value="C:cytoplasm"/>
    <property type="evidence" value="ECO:0007669"/>
    <property type="project" value="UniProtKB-SubCell"/>
</dbReference>
<dbReference type="Pfam" id="PF00227">
    <property type="entry name" value="Proteasome"/>
    <property type="match status" value="1"/>
</dbReference>
<dbReference type="InterPro" id="IPR033811">
    <property type="entry name" value="Proteasome_beta_3"/>
</dbReference>
<dbReference type="InterPro" id="IPR016050">
    <property type="entry name" value="Proteasome_bsu_CS"/>
</dbReference>
<evidence type="ECO:0000256" key="6">
    <source>
        <dbReference type="RuleBase" id="RU004203"/>
    </source>
</evidence>